<dbReference type="EMBL" id="GBRH01215968">
    <property type="protein sequence ID" value="JAD81927.1"/>
    <property type="molecule type" value="Transcribed_RNA"/>
</dbReference>
<feature type="transmembrane region" description="Helical" evidence="1">
    <location>
        <begin position="34"/>
        <end position="53"/>
    </location>
</feature>
<name>A0A0A9DDU7_ARUDO</name>
<protein>
    <submittedName>
        <fullName evidence="2">Uncharacterized protein</fullName>
    </submittedName>
</protein>
<keyword evidence="1" id="KW-0812">Transmembrane</keyword>
<feature type="transmembrane region" description="Helical" evidence="1">
    <location>
        <begin position="6"/>
        <end position="27"/>
    </location>
</feature>
<evidence type="ECO:0000313" key="2">
    <source>
        <dbReference type="EMBL" id="JAD81927.1"/>
    </source>
</evidence>
<keyword evidence="1" id="KW-0472">Membrane</keyword>
<reference evidence="2" key="2">
    <citation type="journal article" date="2015" name="Data Brief">
        <title>Shoot transcriptome of the giant reed, Arundo donax.</title>
        <authorList>
            <person name="Barrero R.A."/>
            <person name="Guerrero F.D."/>
            <person name="Moolhuijzen P."/>
            <person name="Goolsby J.A."/>
            <person name="Tidwell J."/>
            <person name="Bellgard S.E."/>
            <person name="Bellgard M.I."/>
        </authorList>
    </citation>
    <scope>NUCLEOTIDE SEQUENCE</scope>
    <source>
        <tissue evidence="2">Shoot tissue taken approximately 20 cm above the soil surface</tissue>
    </source>
</reference>
<dbReference type="AlphaFoldDB" id="A0A0A9DDU7"/>
<sequence length="65" mass="7574">MILRKYDAMCVIRMVIYVVPTSLIIVLKKLPVTIVPNLIILAWEVSMFFNYYFHCFHLLLALAGD</sequence>
<evidence type="ECO:0000256" key="1">
    <source>
        <dbReference type="SAM" id="Phobius"/>
    </source>
</evidence>
<proteinExistence type="predicted"/>
<organism evidence="2">
    <name type="scientific">Arundo donax</name>
    <name type="common">Giant reed</name>
    <name type="synonym">Donax arundinaceus</name>
    <dbReference type="NCBI Taxonomy" id="35708"/>
    <lineage>
        <taxon>Eukaryota</taxon>
        <taxon>Viridiplantae</taxon>
        <taxon>Streptophyta</taxon>
        <taxon>Embryophyta</taxon>
        <taxon>Tracheophyta</taxon>
        <taxon>Spermatophyta</taxon>
        <taxon>Magnoliopsida</taxon>
        <taxon>Liliopsida</taxon>
        <taxon>Poales</taxon>
        <taxon>Poaceae</taxon>
        <taxon>PACMAD clade</taxon>
        <taxon>Arundinoideae</taxon>
        <taxon>Arundineae</taxon>
        <taxon>Arundo</taxon>
    </lineage>
</organism>
<keyword evidence="1" id="KW-1133">Transmembrane helix</keyword>
<reference evidence="2" key="1">
    <citation type="submission" date="2014-09" db="EMBL/GenBank/DDBJ databases">
        <authorList>
            <person name="Magalhaes I.L.F."/>
            <person name="Oliveira U."/>
            <person name="Santos F.R."/>
            <person name="Vidigal T.H.D.A."/>
            <person name="Brescovit A.D."/>
            <person name="Santos A.J."/>
        </authorList>
    </citation>
    <scope>NUCLEOTIDE SEQUENCE</scope>
    <source>
        <tissue evidence="2">Shoot tissue taken approximately 20 cm above the soil surface</tissue>
    </source>
</reference>
<accession>A0A0A9DDU7</accession>